<dbReference type="STRING" id="861298.SAMN04488136_1604"/>
<dbReference type="PANTHER" id="PTHR43415">
    <property type="entry name" value="SPERMIDINE N(1)-ACETYLTRANSFERASE"/>
    <property type="match status" value="1"/>
</dbReference>
<keyword evidence="3" id="KW-1185">Reference proteome</keyword>
<gene>
    <name evidence="2" type="ORF">SAMN04488136_1604</name>
</gene>
<evidence type="ECO:0000259" key="1">
    <source>
        <dbReference type="PROSITE" id="PS51186"/>
    </source>
</evidence>
<dbReference type="GO" id="GO:0016747">
    <property type="term" value="F:acyltransferase activity, transferring groups other than amino-acyl groups"/>
    <property type="evidence" value="ECO:0007669"/>
    <property type="project" value="InterPro"/>
</dbReference>
<accession>A0A1G8HR86</accession>
<name>A0A1G8HR86_9VIBR</name>
<dbReference type="InterPro" id="IPR000182">
    <property type="entry name" value="GNAT_dom"/>
</dbReference>
<evidence type="ECO:0000313" key="3">
    <source>
        <dbReference type="Proteomes" id="UP000198854"/>
    </source>
</evidence>
<dbReference type="CDD" id="cd04301">
    <property type="entry name" value="NAT_SF"/>
    <property type="match status" value="1"/>
</dbReference>
<dbReference type="Proteomes" id="UP000198854">
    <property type="component" value="Unassembled WGS sequence"/>
</dbReference>
<dbReference type="Gene3D" id="3.40.630.30">
    <property type="match status" value="1"/>
</dbReference>
<dbReference type="EMBL" id="FNDD01000060">
    <property type="protein sequence ID" value="SDI09000.1"/>
    <property type="molecule type" value="Genomic_DNA"/>
</dbReference>
<keyword evidence="2" id="KW-0808">Transferase</keyword>
<dbReference type="Pfam" id="PF00583">
    <property type="entry name" value="Acetyltransf_1"/>
    <property type="match status" value="1"/>
</dbReference>
<sequence length="159" mass="18040">MKIRKMSSDDLPELYDIYTETEVVNNNRYLPDINREEFDSMFNENQHNFVAVENDGNLLGHLAIISTPKPRLKHSASFGIAVAKTSRGKGVGRFLMEFLLSYCDEQLNLTRLELQVHANNVAALALYKSFGFEIEGTKRKAVLVEGDLTDIVIMSRVRT</sequence>
<dbReference type="PANTHER" id="PTHR43415:SF3">
    <property type="entry name" value="GNAT-FAMILY ACETYLTRANSFERASE"/>
    <property type="match status" value="1"/>
</dbReference>
<reference evidence="2 3" key="1">
    <citation type="submission" date="2016-10" db="EMBL/GenBank/DDBJ databases">
        <authorList>
            <person name="de Groot N.N."/>
        </authorList>
    </citation>
    <scope>NUCLEOTIDE SEQUENCE [LARGE SCALE GENOMIC DNA]</scope>
    <source>
        <strain evidence="2 3">CGMCC 1.10228</strain>
    </source>
</reference>
<dbReference type="PROSITE" id="PS51186">
    <property type="entry name" value="GNAT"/>
    <property type="match status" value="1"/>
</dbReference>
<proteinExistence type="predicted"/>
<evidence type="ECO:0000313" key="2">
    <source>
        <dbReference type="EMBL" id="SDI09000.1"/>
    </source>
</evidence>
<dbReference type="SUPFAM" id="SSF55729">
    <property type="entry name" value="Acyl-CoA N-acyltransferases (Nat)"/>
    <property type="match status" value="1"/>
</dbReference>
<organism evidence="2 3">
    <name type="scientific">Vibrio xiamenensis</name>
    <dbReference type="NCBI Taxonomy" id="861298"/>
    <lineage>
        <taxon>Bacteria</taxon>
        <taxon>Pseudomonadati</taxon>
        <taxon>Pseudomonadota</taxon>
        <taxon>Gammaproteobacteria</taxon>
        <taxon>Vibrionales</taxon>
        <taxon>Vibrionaceae</taxon>
        <taxon>Vibrio</taxon>
    </lineage>
</organism>
<dbReference type="InterPro" id="IPR016181">
    <property type="entry name" value="Acyl_CoA_acyltransferase"/>
</dbReference>
<feature type="domain" description="N-acetyltransferase" evidence="1">
    <location>
        <begin position="1"/>
        <end position="159"/>
    </location>
</feature>
<protein>
    <submittedName>
        <fullName evidence="2">Putative acetyltransferase</fullName>
    </submittedName>
</protein>
<dbReference type="AlphaFoldDB" id="A0A1G8HR86"/>